<dbReference type="Gene3D" id="1.10.10.10">
    <property type="entry name" value="Winged helix-like DNA-binding domain superfamily/Winged helix DNA-binding domain"/>
    <property type="match status" value="1"/>
</dbReference>
<dbReference type="PANTHER" id="PTHR30514:SF1">
    <property type="entry name" value="HTH-TYPE TRANSCRIPTIONAL REGULATOR HEXR-RELATED"/>
    <property type="match status" value="1"/>
</dbReference>
<dbReference type="Proteomes" id="UP001501183">
    <property type="component" value="Unassembled WGS sequence"/>
</dbReference>
<gene>
    <name evidence="7" type="ORF">GCM10023094_32680</name>
</gene>
<dbReference type="EMBL" id="BAABFB010000050">
    <property type="protein sequence ID" value="GAA4482547.1"/>
    <property type="molecule type" value="Genomic_DNA"/>
</dbReference>
<dbReference type="InterPro" id="IPR009057">
    <property type="entry name" value="Homeodomain-like_sf"/>
</dbReference>
<feature type="domain" description="SIS" evidence="6">
    <location>
        <begin position="132"/>
        <end position="274"/>
    </location>
</feature>
<feature type="domain" description="HTH rpiR-type" evidence="5">
    <location>
        <begin position="11"/>
        <end position="87"/>
    </location>
</feature>
<feature type="region of interest" description="Disordered" evidence="4">
    <location>
        <begin position="289"/>
        <end position="311"/>
    </location>
</feature>
<evidence type="ECO:0000259" key="5">
    <source>
        <dbReference type="PROSITE" id="PS51071"/>
    </source>
</evidence>
<dbReference type="PANTHER" id="PTHR30514">
    <property type="entry name" value="GLUCOKINASE"/>
    <property type="match status" value="1"/>
</dbReference>
<dbReference type="SUPFAM" id="SSF46689">
    <property type="entry name" value="Homeodomain-like"/>
    <property type="match status" value="1"/>
</dbReference>
<dbReference type="CDD" id="cd05013">
    <property type="entry name" value="SIS_RpiR"/>
    <property type="match status" value="1"/>
</dbReference>
<evidence type="ECO:0000256" key="4">
    <source>
        <dbReference type="SAM" id="MobiDB-lite"/>
    </source>
</evidence>
<keyword evidence="3" id="KW-0804">Transcription</keyword>
<dbReference type="InterPro" id="IPR000281">
    <property type="entry name" value="HTH_RpiR"/>
</dbReference>
<dbReference type="Pfam" id="PF01418">
    <property type="entry name" value="HTH_6"/>
    <property type="match status" value="1"/>
</dbReference>
<evidence type="ECO:0000256" key="1">
    <source>
        <dbReference type="ARBA" id="ARBA00023015"/>
    </source>
</evidence>
<reference evidence="8" key="1">
    <citation type="journal article" date="2019" name="Int. J. Syst. Evol. Microbiol.">
        <title>The Global Catalogue of Microorganisms (GCM) 10K type strain sequencing project: providing services to taxonomists for standard genome sequencing and annotation.</title>
        <authorList>
            <consortium name="The Broad Institute Genomics Platform"/>
            <consortium name="The Broad Institute Genome Sequencing Center for Infectious Disease"/>
            <person name="Wu L."/>
            <person name="Ma J."/>
        </authorList>
    </citation>
    <scope>NUCLEOTIDE SEQUENCE [LARGE SCALE GENOMIC DNA]</scope>
    <source>
        <strain evidence="8">JCM 32206</strain>
    </source>
</reference>
<protein>
    <submittedName>
        <fullName evidence="7">MurR/RpiR family transcriptional regulator</fullName>
    </submittedName>
</protein>
<dbReference type="RefSeq" id="WP_345347056.1">
    <property type="nucleotide sequence ID" value="NZ_BAABFB010000050.1"/>
</dbReference>
<keyword evidence="8" id="KW-1185">Reference proteome</keyword>
<keyword evidence="2" id="KW-0238">DNA-binding</keyword>
<name>A0ABP8P9A2_9NOCA</name>
<dbReference type="PROSITE" id="PS51071">
    <property type="entry name" value="HTH_RPIR"/>
    <property type="match status" value="1"/>
</dbReference>
<evidence type="ECO:0000256" key="3">
    <source>
        <dbReference type="ARBA" id="ARBA00023163"/>
    </source>
</evidence>
<dbReference type="Gene3D" id="3.40.50.10490">
    <property type="entry name" value="Glucose-6-phosphate isomerase like protein, domain 1"/>
    <property type="match status" value="1"/>
</dbReference>
<comment type="caution">
    <text evidence="7">The sequence shown here is derived from an EMBL/GenBank/DDBJ whole genome shotgun (WGS) entry which is preliminary data.</text>
</comment>
<evidence type="ECO:0000313" key="8">
    <source>
        <dbReference type="Proteomes" id="UP001501183"/>
    </source>
</evidence>
<proteinExistence type="predicted"/>
<sequence length="311" mass="31442">MQSKPADPPPGTTLATIRSLAPTLPPGERRVAQVCLDRPADVAWWSAADLAEQAATSTATVVRACQKLGFSGFQHLRMLLLRDVGAERAVTPGEGAVPGESGPGLLPTIFAEVAHDLSAALAPLDVDAMRAAVRALADARRVLVVGNGGSAPAAAAAAFRFTSKGRPVEAPADAIIQQLTARQLGPGDVCLVISDTGLNSLSLDSAAAARAGGATVVGVTGHPRSPLVDGSDIALVVGAGAGPWSAHGAGSSVIQLTFLIALQIEVSAARGDLEAVTEAGLQQVIALMEPPGPERGAGGPRRRRNRPATSG</sequence>
<feature type="compositionally biased region" description="Basic residues" evidence="4">
    <location>
        <begin position="300"/>
        <end position="311"/>
    </location>
</feature>
<dbReference type="Pfam" id="PF01380">
    <property type="entry name" value="SIS"/>
    <property type="match status" value="1"/>
</dbReference>
<organism evidence="7 8">
    <name type="scientific">Rhodococcus olei</name>
    <dbReference type="NCBI Taxonomy" id="2161675"/>
    <lineage>
        <taxon>Bacteria</taxon>
        <taxon>Bacillati</taxon>
        <taxon>Actinomycetota</taxon>
        <taxon>Actinomycetes</taxon>
        <taxon>Mycobacteriales</taxon>
        <taxon>Nocardiaceae</taxon>
        <taxon>Rhodococcus</taxon>
    </lineage>
</organism>
<dbReference type="PROSITE" id="PS51464">
    <property type="entry name" value="SIS"/>
    <property type="match status" value="1"/>
</dbReference>
<evidence type="ECO:0000259" key="6">
    <source>
        <dbReference type="PROSITE" id="PS51464"/>
    </source>
</evidence>
<dbReference type="InterPro" id="IPR035472">
    <property type="entry name" value="RpiR-like_SIS"/>
</dbReference>
<accession>A0ABP8P9A2</accession>
<dbReference type="InterPro" id="IPR046348">
    <property type="entry name" value="SIS_dom_sf"/>
</dbReference>
<keyword evidence="1" id="KW-0805">Transcription regulation</keyword>
<dbReference type="InterPro" id="IPR036388">
    <property type="entry name" value="WH-like_DNA-bd_sf"/>
</dbReference>
<dbReference type="InterPro" id="IPR001347">
    <property type="entry name" value="SIS_dom"/>
</dbReference>
<evidence type="ECO:0000313" key="7">
    <source>
        <dbReference type="EMBL" id="GAA4482547.1"/>
    </source>
</evidence>
<dbReference type="InterPro" id="IPR047640">
    <property type="entry name" value="RpiR-like"/>
</dbReference>
<evidence type="ECO:0000256" key="2">
    <source>
        <dbReference type="ARBA" id="ARBA00023125"/>
    </source>
</evidence>
<dbReference type="SUPFAM" id="SSF53697">
    <property type="entry name" value="SIS domain"/>
    <property type="match status" value="1"/>
</dbReference>